<dbReference type="Proteomes" id="UP000298058">
    <property type="component" value="Unassembled WGS sequence"/>
</dbReference>
<gene>
    <name evidence="7" type="ORF">EHS15_15450</name>
</gene>
<comment type="caution">
    <text evidence="7">The sequence shown here is derived from an EMBL/GenBank/DDBJ whole genome shotgun (WGS) entry which is preliminary data.</text>
</comment>
<dbReference type="InterPro" id="IPR050597">
    <property type="entry name" value="Cytochrome_c_Oxidase_Subunit"/>
</dbReference>
<reference evidence="7" key="1">
    <citation type="journal article" date="2019" name="PLoS Negl. Trop. Dis.">
        <title>Revisiting the worldwide diversity of Leptospira species in the environment.</title>
        <authorList>
            <person name="Vincent A.T."/>
            <person name="Schiettekatte O."/>
            <person name="Bourhy P."/>
            <person name="Veyrier F.J."/>
            <person name="Picardeau M."/>
        </authorList>
    </citation>
    <scope>NUCLEOTIDE SEQUENCE [LARGE SCALE GENOMIC DNA]</scope>
    <source>
        <strain evidence="7">201300427</strain>
    </source>
</reference>
<keyword evidence="5" id="KW-0472">Membrane</keyword>
<dbReference type="InterPro" id="IPR038414">
    <property type="entry name" value="CcoP_N_sf"/>
</dbReference>
<protein>
    <submittedName>
        <fullName evidence="7">Cytochrome C</fullName>
    </submittedName>
</protein>
<dbReference type="Pfam" id="PF13442">
    <property type="entry name" value="Cytochrome_CBB3"/>
    <property type="match status" value="1"/>
</dbReference>
<dbReference type="Gene3D" id="1.10.760.10">
    <property type="entry name" value="Cytochrome c-like domain"/>
    <property type="match status" value="1"/>
</dbReference>
<dbReference type="GO" id="GO:0009055">
    <property type="term" value="F:electron transfer activity"/>
    <property type="evidence" value="ECO:0007669"/>
    <property type="project" value="InterPro"/>
</dbReference>
<evidence type="ECO:0000256" key="2">
    <source>
        <dbReference type="ARBA" id="ARBA00022723"/>
    </source>
</evidence>
<accession>A0A4R9LWT9</accession>
<evidence type="ECO:0000313" key="8">
    <source>
        <dbReference type="Proteomes" id="UP000298058"/>
    </source>
</evidence>
<dbReference type="Pfam" id="PF14715">
    <property type="entry name" value="FixP_N"/>
    <property type="match status" value="1"/>
</dbReference>
<evidence type="ECO:0000256" key="3">
    <source>
        <dbReference type="ARBA" id="ARBA00023004"/>
    </source>
</evidence>
<evidence type="ECO:0000313" key="7">
    <source>
        <dbReference type="EMBL" id="TGN18763.1"/>
    </source>
</evidence>
<keyword evidence="8" id="KW-1185">Reference proteome</keyword>
<evidence type="ECO:0000256" key="1">
    <source>
        <dbReference type="ARBA" id="ARBA00022617"/>
    </source>
</evidence>
<evidence type="ECO:0000256" key="4">
    <source>
        <dbReference type="PROSITE-ProRule" id="PRU00433"/>
    </source>
</evidence>
<dbReference type="PANTHER" id="PTHR33751">
    <property type="entry name" value="CBB3-TYPE CYTOCHROME C OXIDASE SUBUNIT FIXP"/>
    <property type="match status" value="1"/>
</dbReference>
<evidence type="ECO:0000256" key="5">
    <source>
        <dbReference type="SAM" id="Phobius"/>
    </source>
</evidence>
<keyword evidence="5" id="KW-0812">Transmembrane</keyword>
<dbReference type="SUPFAM" id="SSF46626">
    <property type="entry name" value="Cytochrome c"/>
    <property type="match status" value="1"/>
</dbReference>
<dbReference type="InterPro" id="IPR036909">
    <property type="entry name" value="Cyt_c-like_dom_sf"/>
</dbReference>
<dbReference type="PANTHER" id="PTHR33751:SF1">
    <property type="entry name" value="CBB3-TYPE CYTOCHROME C OXIDASE SUBUNIT FIXP"/>
    <property type="match status" value="1"/>
</dbReference>
<feature type="domain" description="Cytochrome c" evidence="6">
    <location>
        <begin position="84"/>
        <end position="170"/>
    </location>
</feature>
<keyword evidence="2 4" id="KW-0479">Metal-binding</keyword>
<dbReference type="AlphaFoldDB" id="A0A4R9LWT9"/>
<organism evidence="7 8">
    <name type="scientific">Leptospira idonii</name>
    <dbReference type="NCBI Taxonomy" id="1193500"/>
    <lineage>
        <taxon>Bacteria</taxon>
        <taxon>Pseudomonadati</taxon>
        <taxon>Spirochaetota</taxon>
        <taxon>Spirochaetia</taxon>
        <taxon>Leptospirales</taxon>
        <taxon>Leptospiraceae</taxon>
        <taxon>Leptospira</taxon>
    </lineage>
</organism>
<feature type="transmembrane region" description="Helical" evidence="5">
    <location>
        <begin position="20"/>
        <end position="39"/>
    </location>
</feature>
<proteinExistence type="predicted"/>
<dbReference type="GO" id="GO:0020037">
    <property type="term" value="F:heme binding"/>
    <property type="evidence" value="ECO:0007669"/>
    <property type="project" value="InterPro"/>
</dbReference>
<dbReference type="OrthoDB" id="7933886at2"/>
<keyword evidence="5" id="KW-1133">Transmembrane helix</keyword>
<dbReference type="EMBL" id="RQHW01000047">
    <property type="protein sequence ID" value="TGN18763.1"/>
    <property type="molecule type" value="Genomic_DNA"/>
</dbReference>
<dbReference type="RefSeq" id="WP_135761445.1">
    <property type="nucleotide sequence ID" value="NZ_RQHW01000047.1"/>
</dbReference>
<dbReference type="GO" id="GO:0046872">
    <property type="term" value="F:metal ion binding"/>
    <property type="evidence" value="ECO:0007669"/>
    <property type="project" value="UniProtKB-KW"/>
</dbReference>
<dbReference type="Gene3D" id="6.10.280.130">
    <property type="match status" value="1"/>
</dbReference>
<sequence length="177" mass="19554">MSDPNKEFDGIRQAENPLPGWWKWGFLLGIIVGIIYAVYFHVFSGEEMADYYSSQVEEYTKQFPNKNVALESTDGSNPLRGNADAIAAGETTFKTYCVACHGPTGEGLVGPNLMDKEWLHGNTDSELYENVMKGIAMDRAKMGRGPMPPHEMSLGSEKVYQVLAWIASKNPNVLSGN</sequence>
<dbReference type="PROSITE" id="PS51007">
    <property type="entry name" value="CYTC"/>
    <property type="match status" value="1"/>
</dbReference>
<keyword evidence="1 4" id="KW-0349">Heme</keyword>
<dbReference type="InterPro" id="IPR032858">
    <property type="entry name" value="CcoP_N"/>
</dbReference>
<evidence type="ECO:0000259" key="6">
    <source>
        <dbReference type="PROSITE" id="PS51007"/>
    </source>
</evidence>
<dbReference type="InterPro" id="IPR009056">
    <property type="entry name" value="Cyt_c-like_dom"/>
</dbReference>
<keyword evidence="3 4" id="KW-0408">Iron</keyword>
<name>A0A4R9LWT9_9LEPT</name>